<sequence length="99" mass="11670">MRHIDAYVCWFPSDFNDGHRIPSTDWESDYNREAVLLNAITPLLNPNNFPKALNIHYNHNATKPGQDIFGADWLLQTTHHEVNKYYSDYTWINYTLQAE</sequence>
<organism evidence="1 2">
    <name type="scientific">Gigaspora margarita</name>
    <dbReference type="NCBI Taxonomy" id="4874"/>
    <lineage>
        <taxon>Eukaryota</taxon>
        <taxon>Fungi</taxon>
        <taxon>Fungi incertae sedis</taxon>
        <taxon>Mucoromycota</taxon>
        <taxon>Glomeromycotina</taxon>
        <taxon>Glomeromycetes</taxon>
        <taxon>Diversisporales</taxon>
        <taxon>Gigasporaceae</taxon>
        <taxon>Gigaspora</taxon>
    </lineage>
</organism>
<reference evidence="1 2" key="1">
    <citation type="submission" date="2021-06" db="EMBL/GenBank/DDBJ databases">
        <authorList>
            <person name="Kallberg Y."/>
            <person name="Tangrot J."/>
            <person name="Rosling A."/>
        </authorList>
    </citation>
    <scope>NUCLEOTIDE SEQUENCE [LARGE SCALE GENOMIC DNA]</scope>
    <source>
        <strain evidence="1 2">120-4 pot B 10/14</strain>
    </source>
</reference>
<gene>
    <name evidence="1" type="ORF">GMARGA_LOCUS45006</name>
</gene>
<dbReference type="EMBL" id="CAJVQB010157028">
    <property type="protein sequence ID" value="CAG8856185.1"/>
    <property type="molecule type" value="Genomic_DNA"/>
</dbReference>
<protein>
    <submittedName>
        <fullName evidence="1">40299_t:CDS:1</fullName>
    </submittedName>
</protein>
<comment type="caution">
    <text evidence="1">The sequence shown here is derived from an EMBL/GenBank/DDBJ whole genome shotgun (WGS) entry which is preliminary data.</text>
</comment>
<evidence type="ECO:0000313" key="2">
    <source>
        <dbReference type="Proteomes" id="UP000789901"/>
    </source>
</evidence>
<keyword evidence="2" id="KW-1185">Reference proteome</keyword>
<proteinExistence type="predicted"/>
<accession>A0ABN7XNV9</accession>
<feature type="non-terminal residue" evidence="1">
    <location>
        <position position="99"/>
    </location>
</feature>
<dbReference type="Proteomes" id="UP000789901">
    <property type="component" value="Unassembled WGS sequence"/>
</dbReference>
<evidence type="ECO:0000313" key="1">
    <source>
        <dbReference type="EMBL" id="CAG8856185.1"/>
    </source>
</evidence>
<name>A0ABN7XNV9_GIGMA</name>